<feature type="compositionally biased region" description="Low complexity" evidence="1">
    <location>
        <begin position="64"/>
        <end position="77"/>
    </location>
</feature>
<protein>
    <recommendedName>
        <fullName evidence="5">Circadian oscillating protein COP23</fullName>
    </recommendedName>
</protein>
<reference evidence="3" key="1">
    <citation type="submission" date="2020-10" db="EMBL/GenBank/DDBJ databases">
        <authorList>
            <person name="Castelo-Branco R."/>
            <person name="Eusebio N."/>
            <person name="Adriana R."/>
            <person name="Vieira A."/>
            <person name="Brugerolle De Fraissinette N."/>
            <person name="Rezende De Castro R."/>
            <person name="Schneider M.P."/>
            <person name="Vasconcelos V."/>
            <person name="Leao P.N."/>
        </authorList>
    </citation>
    <scope>NUCLEOTIDE SEQUENCE</scope>
    <source>
        <strain evidence="3">LEGE 11480</strain>
    </source>
</reference>
<evidence type="ECO:0000313" key="3">
    <source>
        <dbReference type="EMBL" id="MBE9031316.1"/>
    </source>
</evidence>
<dbReference type="Pfam" id="PF14218">
    <property type="entry name" value="COP23"/>
    <property type="match status" value="1"/>
</dbReference>
<feature type="compositionally biased region" description="Polar residues" evidence="1">
    <location>
        <begin position="78"/>
        <end position="89"/>
    </location>
</feature>
<organism evidence="3 4">
    <name type="scientific">Romeriopsis navalis LEGE 11480</name>
    <dbReference type="NCBI Taxonomy" id="2777977"/>
    <lineage>
        <taxon>Bacteria</taxon>
        <taxon>Bacillati</taxon>
        <taxon>Cyanobacteriota</taxon>
        <taxon>Cyanophyceae</taxon>
        <taxon>Leptolyngbyales</taxon>
        <taxon>Leptolyngbyaceae</taxon>
        <taxon>Romeriopsis</taxon>
        <taxon>Romeriopsis navalis</taxon>
    </lineage>
</organism>
<dbReference type="Proteomes" id="UP000625316">
    <property type="component" value="Unassembled WGS sequence"/>
</dbReference>
<feature type="region of interest" description="Disordered" evidence="1">
    <location>
        <begin position="52"/>
        <end position="90"/>
    </location>
</feature>
<evidence type="ECO:0008006" key="5">
    <source>
        <dbReference type="Google" id="ProtNLM"/>
    </source>
</evidence>
<feature type="region of interest" description="Disordered" evidence="1">
    <location>
        <begin position="268"/>
        <end position="297"/>
    </location>
</feature>
<sequence length="297" mass="31535">MSLPQTRFSIAAHLISAIGVIATANLIAASGVTAQTVSGTTVPTTDVVVPTGAGGSTANAPIDTGTVPTNTGTVPTNGDSTVPTGTIPTTGDVPLNAVRFSCRLENGQHTVMYQPESQPGQYYAWAVPQQMGGGWTPERRCNEISRRLESYRPEGLVEMQTAVENGYNTVCVTTDNVPSCRIVFTVPRGQDPVATRNSVFENLAIADSGQRTSGIATFRDGQGDQVLGQLGKALNIDLGGLFGQPQPVQAAPTRQGIYLKPFLDRADGGTGTQLNQRPRRSSRVQPRKGLRLRDVFR</sequence>
<feature type="chain" id="PRO_5037887410" description="Circadian oscillating protein COP23" evidence="2">
    <location>
        <begin position="35"/>
        <end position="297"/>
    </location>
</feature>
<evidence type="ECO:0000256" key="1">
    <source>
        <dbReference type="SAM" id="MobiDB-lite"/>
    </source>
</evidence>
<gene>
    <name evidence="3" type="ORF">IQ266_16395</name>
</gene>
<feature type="signal peptide" evidence="2">
    <location>
        <begin position="1"/>
        <end position="34"/>
    </location>
</feature>
<evidence type="ECO:0000256" key="2">
    <source>
        <dbReference type="SAM" id="SignalP"/>
    </source>
</evidence>
<dbReference type="AlphaFoldDB" id="A0A928VQY2"/>
<keyword evidence="4" id="KW-1185">Reference proteome</keyword>
<proteinExistence type="predicted"/>
<dbReference type="EMBL" id="JADEXQ010000059">
    <property type="protein sequence ID" value="MBE9031316.1"/>
    <property type="molecule type" value="Genomic_DNA"/>
</dbReference>
<name>A0A928VQY2_9CYAN</name>
<accession>A0A928VQY2</accession>
<evidence type="ECO:0000313" key="4">
    <source>
        <dbReference type="Proteomes" id="UP000625316"/>
    </source>
</evidence>
<dbReference type="RefSeq" id="WP_264326146.1">
    <property type="nucleotide sequence ID" value="NZ_JADEXQ010000059.1"/>
</dbReference>
<comment type="caution">
    <text evidence="3">The sequence shown here is derived from an EMBL/GenBank/DDBJ whole genome shotgun (WGS) entry which is preliminary data.</text>
</comment>
<feature type="compositionally biased region" description="Basic residues" evidence="1">
    <location>
        <begin position="277"/>
        <end position="290"/>
    </location>
</feature>
<dbReference type="InterPro" id="IPR025478">
    <property type="entry name" value="COP23"/>
</dbReference>
<keyword evidence="2" id="KW-0732">Signal</keyword>